<dbReference type="EMBL" id="JH126403">
    <property type="protein sequence ID" value="EGX90752.1"/>
    <property type="molecule type" value="Genomic_DNA"/>
</dbReference>
<accession>G3JM28</accession>
<dbReference type="KEGG" id="cmt:CCM_07172"/>
<dbReference type="GeneID" id="18169183"/>
<sequence length="115" mass="12617">MAVAEAAVADDALGGFAALLGVAADLFGRHGSCLARVVVIDWVVQSLLGLHWSGYYSVDDGCGSVIGKQQRVKLLQREDLEEESWEEEKEKKKSWVEKWGGKKRREAARQTVADG</sequence>
<reference evidence="1 2" key="1">
    <citation type="journal article" date="2011" name="Genome Biol.">
        <title>Genome sequence of the insect pathogenic fungus Cordyceps militaris, a valued traditional Chinese medicine.</title>
        <authorList>
            <person name="Zheng P."/>
            <person name="Xia Y."/>
            <person name="Xiao G."/>
            <person name="Xiong C."/>
            <person name="Hu X."/>
            <person name="Zhang S."/>
            <person name="Zheng H."/>
            <person name="Huang Y."/>
            <person name="Zhou Y."/>
            <person name="Wang S."/>
            <person name="Zhao G.P."/>
            <person name="Liu X."/>
            <person name="St Leger R.J."/>
            <person name="Wang C."/>
        </authorList>
    </citation>
    <scope>NUCLEOTIDE SEQUENCE [LARGE SCALE GENOMIC DNA]</scope>
    <source>
        <strain evidence="1 2">CM01</strain>
    </source>
</reference>
<dbReference type="RefSeq" id="XP_006672373.1">
    <property type="nucleotide sequence ID" value="XM_006672310.1"/>
</dbReference>
<evidence type="ECO:0000313" key="2">
    <source>
        <dbReference type="Proteomes" id="UP000001610"/>
    </source>
</evidence>
<dbReference type="VEuPathDB" id="FungiDB:CCM_07172"/>
<gene>
    <name evidence="1" type="ORF">CCM_07172</name>
</gene>
<protein>
    <submittedName>
        <fullName evidence="1">Uncharacterized protein</fullName>
    </submittedName>
</protein>
<dbReference type="InParanoid" id="G3JM28"/>
<dbReference type="AlphaFoldDB" id="G3JM28"/>
<keyword evidence="2" id="KW-1185">Reference proteome</keyword>
<dbReference type="Proteomes" id="UP000001610">
    <property type="component" value="Unassembled WGS sequence"/>
</dbReference>
<dbReference type="HOGENOM" id="CLU_2108895_0_0_1"/>
<evidence type="ECO:0000313" key="1">
    <source>
        <dbReference type="EMBL" id="EGX90752.1"/>
    </source>
</evidence>
<name>G3JM28_CORMM</name>
<proteinExistence type="predicted"/>
<organism evidence="1 2">
    <name type="scientific">Cordyceps militaris (strain CM01)</name>
    <name type="common">Caterpillar fungus</name>
    <dbReference type="NCBI Taxonomy" id="983644"/>
    <lineage>
        <taxon>Eukaryota</taxon>
        <taxon>Fungi</taxon>
        <taxon>Dikarya</taxon>
        <taxon>Ascomycota</taxon>
        <taxon>Pezizomycotina</taxon>
        <taxon>Sordariomycetes</taxon>
        <taxon>Hypocreomycetidae</taxon>
        <taxon>Hypocreales</taxon>
        <taxon>Cordycipitaceae</taxon>
        <taxon>Cordyceps</taxon>
    </lineage>
</organism>